<feature type="region of interest" description="Disordered" evidence="1">
    <location>
        <begin position="106"/>
        <end position="146"/>
    </location>
</feature>
<accession>A0A8S4Q9Q1</accession>
<evidence type="ECO:0000313" key="4">
    <source>
        <dbReference type="Proteomes" id="UP000749559"/>
    </source>
</evidence>
<gene>
    <name evidence="3" type="ORF">OFUS_LOCUS25083</name>
</gene>
<proteinExistence type="predicted"/>
<dbReference type="AlphaFoldDB" id="A0A8S4Q9Q1"/>
<organism evidence="3 4">
    <name type="scientific">Owenia fusiformis</name>
    <name type="common">Polychaete worm</name>
    <dbReference type="NCBI Taxonomy" id="6347"/>
    <lineage>
        <taxon>Eukaryota</taxon>
        <taxon>Metazoa</taxon>
        <taxon>Spiralia</taxon>
        <taxon>Lophotrochozoa</taxon>
        <taxon>Annelida</taxon>
        <taxon>Polychaeta</taxon>
        <taxon>Sedentaria</taxon>
        <taxon>Canalipalpata</taxon>
        <taxon>Sabellida</taxon>
        <taxon>Oweniida</taxon>
        <taxon>Oweniidae</taxon>
        <taxon>Owenia</taxon>
    </lineage>
</organism>
<evidence type="ECO:0000313" key="3">
    <source>
        <dbReference type="EMBL" id="CAH1801276.1"/>
    </source>
</evidence>
<evidence type="ECO:0000256" key="2">
    <source>
        <dbReference type="SAM" id="Phobius"/>
    </source>
</evidence>
<dbReference type="Proteomes" id="UP000749559">
    <property type="component" value="Unassembled WGS sequence"/>
</dbReference>
<comment type="caution">
    <text evidence="3">The sequence shown here is derived from an EMBL/GenBank/DDBJ whole genome shotgun (WGS) entry which is preliminary data.</text>
</comment>
<protein>
    <submittedName>
        <fullName evidence="3">Uncharacterized protein</fullName>
    </submittedName>
</protein>
<name>A0A8S4Q9Q1_OWEFU</name>
<feature type="region of interest" description="Disordered" evidence="1">
    <location>
        <begin position="215"/>
        <end position="244"/>
    </location>
</feature>
<dbReference type="EMBL" id="CAIIXF020000012">
    <property type="protein sequence ID" value="CAH1801276.1"/>
    <property type="molecule type" value="Genomic_DNA"/>
</dbReference>
<keyword evidence="4" id="KW-1185">Reference proteome</keyword>
<feature type="transmembrane region" description="Helical" evidence="2">
    <location>
        <begin position="155"/>
        <end position="180"/>
    </location>
</feature>
<sequence length="379" mass="42978">MTFTCDITVKVGTIIFVNLVRAPHPGNILLNMDMGNTSTMVNFVQWPDRLIKQFDIYTLQRQKATNETVSLNFIIPARNKYMFWASVSAYPIKEIECSHTNSSPMSYPLCPSAPDPPSTETDEDKDPASTETDGDNGDTQDRENKKESTIDNKEFILIICVSIFVATALIATVVAAICICRKSGNKAPLRPNLTEPPSVATLQRMEQTSDIGLMDTNTEETRPTGEVSQTTGHDNKANVADTDSDSEEIYQNIIVMREMEMINSEKAKSTQQENNVLKYHGHRDNTEFHFRNEEDESFPDLNDITHKQEGVYMNNDNNMNNDFNMNDDIYMNAGLIDDEPHAYKVERDEMSPSMENIFVNTTDELKLKLQARRMISEKE</sequence>
<keyword evidence="2" id="KW-0812">Transmembrane</keyword>
<keyword evidence="2" id="KW-1133">Transmembrane helix</keyword>
<reference evidence="3" key="1">
    <citation type="submission" date="2022-03" db="EMBL/GenBank/DDBJ databases">
        <authorList>
            <person name="Martin C."/>
        </authorList>
    </citation>
    <scope>NUCLEOTIDE SEQUENCE</scope>
</reference>
<keyword evidence="2" id="KW-0472">Membrane</keyword>
<evidence type="ECO:0000256" key="1">
    <source>
        <dbReference type="SAM" id="MobiDB-lite"/>
    </source>
</evidence>